<feature type="domain" description="EthD" evidence="2">
    <location>
        <begin position="17"/>
        <end position="115"/>
    </location>
</feature>
<dbReference type="AlphaFoldDB" id="A0AA38WYP3"/>
<proteinExistence type="inferred from homology"/>
<reference evidence="3" key="1">
    <citation type="submission" date="2022-10" db="EMBL/GenBank/DDBJ databases">
        <title>Culturing micro-colonial fungi from biological soil crusts in the Mojave desert and describing Neophaeococcomyces mojavensis, and introducing the new genera and species Taxawa tesnikishii.</title>
        <authorList>
            <person name="Kurbessoian T."/>
            <person name="Stajich J.E."/>
        </authorList>
    </citation>
    <scope>NUCLEOTIDE SEQUENCE</scope>
    <source>
        <strain evidence="3">TK_41</strain>
    </source>
</reference>
<dbReference type="Pfam" id="PF07110">
    <property type="entry name" value="EthD"/>
    <property type="match status" value="1"/>
</dbReference>
<comment type="similarity">
    <text evidence="1">Belongs to the tpcK family.</text>
</comment>
<dbReference type="Gene3D" id="3.30.70.100">
    <property type="match status" value="1"/>
</dbReference>
<dbReference type="InterPro" id="IPR011008">
    <property type="entry name" value="Dimeric_a/b-barrel"/>
</dbReference>
<evidence type="ECO:0000259" key="2">
    <source>
        <dbReference type="Pfam" id="PF07110"/>
    </source>
</evidence>
<evidence type="ECO:0000313" key="3">
    <source>
        <dbReference type="EMBL" id="KAJ9603538.1"/>
    </source>
</evidence>
<comment type="caution">
    <text evidence="3">The sequence shown here is derived from an EMBL/GenBank/DDBJ whole genome shotgun (WGS) entry which is preliminary data.</text>
</comment>
<dbReference type="Proteomes" id="UP001172673">
    <property type="component" value="Unassembled WGS sequence"/>
</dbReference>
<dbReference type="EMBL" id="JAPDRK010000021">
    <property type="protein sequence ID" value="KAJ9603538.1"/>
    <property type="molecule type" value="Genomic_DNA"/>
</dbReference>
<dbReference type="SUPFAM" id="SSF54909">
    <property type="entry name" value="Dimeric alpha+beta barrel"/>
    <property type="match status" value="1"/>
</dbReference>
<sequence length="141" mass="16539">MATKQRFIRLSFFAKRKSHLTENEFHEYWTQRHRALAADWLAKHGVVRYTQFGKYHTHSSAQSSAEADFPALQGLPKLEFDGVAEFLMPDAASFHKAREDPYYQAVVFPDEEKLFEWETAKWTVGWEEVWIKDGKVVEPET</sequence>
<accession>A0AA38WYP3</accession>
<name>A0AA38WYP3_9EURO</name>
<protein>
    <recommendedName>
        <fullName evidence="2">EthD domain-containing protein</fullName>
    </recommendedName>
</protein>
<evidence type="ECO:0000256" key="1">
    <source>
        <dbReference type="ARBA" id="ARBA00005986"/>
    </source>
</evidence>
<dbReference type="InterPro" id="IPR009799">
    <property type="entry name" value="EthD_dom"/>
</dbReference>
<keyword evidence="4" id="KW-1185">Reference proteome</keyword>
<organism evidence="3 4">
    <name type="scientific">Cladophialophora chaetospira</name>
    <dbReference type="NCBI Taxonomy" id="386627"/>
    <lineage>
        <taxon>Eukaryota</taxon>
        <taxon>Fungi</taxon>
        <taxon>Dikarya</taxon>
        <taxon>Ascomycota</taxon>
        <taxon>Pezizomycotina</taxon>
        <taxon>Eurotiomycetes</taxon>
        <taxon>Chaetothyriomycetidae</taxon>
        <taxon>Chaetothyriales</taxon>
        <taxon>Herpotrichiellaceae</taxon>
        <taxon>Cladophialophora</taxon>
    </lineage>
</organism>
<evidence type="ECO:0000313" key="4">
    <source>
        <dbReference type="Proteomes" id="UP001172673"/>
    </source>
</evidence>
<gene>
    <name evidence="3" type="ORF">H2200_011724</name>
</gene>
<dbReference type="GO" id="GO:0016491">
    <property type="term" value="F:oxidoreductase activity"/>
    <property type="evidence" value="ECO:0007669"/>
    <property type="project" value="InterPro"/>
</dbReference>